<keyword evidence="2" id="KW-1185">Reference proteome</keyword>
<organism evidence="1 2">
    <name type="scientific">Coniochaeta hoffmannii</name>
    <dbReference type="NCBI Taxonomy" id="91930"/>
    <lineage>
        <taxon>Eukaryota</taxon>
        <taxon>Fungi</taxon>
        <taxon>Dikarya</taxon>
        <taxon>Ascomycota</taxon>
        <taxon>Pezizomycotina</taxon>
        <taxon>Sordariomycetes</taxon>
        <taxon>Sordariomycetidae</taxon>
        <taxon>Coniochaetales</taxon>
        <taxon>Coniochaetaceae</taxon>
        <taxon>Coniochaeta</taxon>
    </lineage>
</organism>
<dbReference type="AlphaFoldDB" id="A0AA38VW38"/>
<dbReference type="SUPFAM" id="SSF54909">
    <property type="entry name" value="Dimeric alpha+beta barrel"/>
    <property type="match status" value="1"/>
</dbReference>
<gene>
    <name evidence="1" type="ORF">NKR19_g4244</name>
</gene>
<comment type="caution">
    <text evidence="1">The sequence shown here is derived from an EMBL/GenBank/DDBJ whole genome shotgun (WGS) entry which is preliminary data.</text>
</comment>
<name>A0AA38VW38_9PEZI</name>
<proteinExistence type="predicted"/>
<sequence>MAPIKFRGLFPPSKTRHVPRASLLTFVIKDLFSIPQLLCLGALSQTALLLLLPPHLALAPTLLFLLYTLASTALQSILPSHNPWLSDIMPDRATAQFPNATYDPSHPDSKPLFGSSPSSRQVVVFHIGVRYSHPLGLLAPGVLEFRARLAAQYDELALRAREYGFLGGSFWRGAERSRVNAGMAVMYFASLEGLHAFAHDEVHRGAWEWYEGFVRRTGHRHIGIFHETFVVPAERWETIYGNCPPVLMAGTSVPVVDEGNGEEEWVRPVVDGATPRLRSKYGRMGKTQGGYQLGE</sequence>
<accession>A0AA38VW38</accession>
<dbReference type="EMBL" id="JANBVN010000052">
    <property type="protein sequence ID" value="KAJ9155979.1"/>
    <property type="molecule type" value="Genomic_DNA"/>
</dbReference>
<dbReference type="InterPro" id="IPR011008">
    <property type="entry name" value="Dimeric_a/b-barrel"/>
</dbReference>
<dbReference type="Pfam" id="PF13826">
    <property type="entry name" value="Monooxy_af470-like"/>
    <property type="match status" value="1"/>
</dbReference>
<protein>
    <submittedName>
        <fullName evidence="1">Uncharacterized protein</fullName>
    </submittedName>
</protein>
<dbReference type="InterPro" id="IPR025444">
    <property type="entry name" value="Monooxy_af470"/>
</dbReference>
<reference evidence="1" key="1">
    <citation type="submission" date="2022-07" db="EMBL/GenBank/DDBJ databases">
        <title>Fungi with potential for degradation of polypropylene.</title>
        <authorList>
            <person name="Gostincar C."/>
        </authorList>
    </citation>
    <scope>NUCLEOTIDE SEQUENCE</scope>
    <source>
        <strain evidence="1">EXF-13287</strain>
    </source>
</reference>
<dbReference type="Proteomes" id="UP001174691">
    <property type="component" value="Unassembled WGS sequence"/>
</dbReference>
<evidence type="ECO:0000313" key="1">
    <source>
        <dbReference type="EMBL" id="KAJ9155979.1"/>
    </source>
</evidence>
<evidence type="ECO:0000313" key="2">
    <source>
        <dbReference type="Proteomes" id="UP001174691"/>
    </source>
</evidence>